<evidence type="ECO:0000259" key="7">
    <source>
        <dbReference type="PROSITE" id="PS51755"/>
    </source>
</evidence>
<dbReference type="Pfam" id="PF00486">
    <property type="entry name" value="Trans_reg_C"/>
    <property type="match status" value="1"/>
</dbReference>
<dbReference type="FunFam" id="3.40.50.2300:FF:000001">
    <property type="entry name" value="DNA-binding response regulator PhoB"/>
    <property type="match status" value="1"/>
</dbReference>
<name>A0A3B0UWL0_9ZZZZ</name>
<evidence type="ECO:0000259" key="6">
    <source>
        <dbReference type="PROSITE" id="PS50110"/>
    </source>
</evidence>
<dbReference type="GO" id="GO:0006355">
    <property type="term" value="P:regulation of DNA-templated transcription"/>
    <property type="evidence" value="ECO:0007669"/>
    <property type="project" value="InterPro"/>
</dbReference>
<dbReference type="SMART" id="SM00862">
    <property type="entry name" value="Trans_reg_C"/>
    <property type="match status" value="1"/>
</dbReference>
<dbReference type="GO" id="GO:0032993">
    <property type="term" value="C:protein-DNA complex"/>
    <property type="evidence" value="ECO:0007669"/>
    <property type="project" value="TreeGrafter"/>
</dbReference>
<dbReference type="EMBL" id="UOET01000420">
    <property type="protein sequence ID" value="VAW29757.1"/>
    <property type="molecule type" value="Genomic_DNA"/>
</dbReference>
<dbReference type="PROSITE" id="PS50110">
    <property type="entry name" value="RESPONSE_REGULATORY"/>
    <property type="match status" value="1"/>
</dbReference>
<dbReference type="SUPFAM" id="SSF52172">
    <property type="entry name" value="CheY-like"/>
    <property type="match status" value="1"/>
</dbReference>
<gene>
    <name evidence="8" type="ORF">MNBD_BACTEROID07-1848</name>
</gene>
<proteinExistence type="predicted"/>
<dbReference type="InterPro" id="IPR039420">
    <property type="entry name" value="WalR-like"/>
</dbReference>
<dbReference type="GO" id="GO:0000976">
    <property type="term" value="F:transcription cis-regulatory region binding"/>
    <property type="evidence" value="ECO:0007669"/>
    <property type="project" value="TreeGrafter"/>
</dbReference>
<dbReference type="SMART" id="SM00448">
    <property type="entry name" value="REC"/>
    <property type="match status" value="1"/>
</dbReference>
<feature type="domain" description="Response regulatory" evidence="6">
    <location>
        <begin position="22"/>
        <end position="138"/>
    </location>
</feature>
<dbReference type="InterPro" id="IPR001867">
    <property type="entry name" value="OmpR/PhoB-type_DNA-bd"/>
</dbReference>
<dbReference type="SUPFAM" id="SSF46894">
    <property type="entry name" value="C-terminal effector domain of the bipartite response regulators"/>
    <property type="match status" value="1"/>
</dbReference>
<dbReference type="PANTHER" id="PTHR48111">
    <property type="entry name" value="REGULATOR OF RPOS"/>
    <property type="match status" value="1"/>
</dbReference>
<evidence type="ECO:0000256" key="1">
    <source>
        <dbReference type="ARBA" id="ARBA00022553"/>
    </source>
</evidence>
<dbReference type="GO" id="GO:0000156">
    <property type="term" value="F:phosphorelay response regulator activity"/>
    <property type="evidence" value="ECO:0007669"/>
    <property type="project" value="TreeGrafter"/>
</dbReference>
<dbReference type="AlphaFoldDB" id="A0A3B0UWL0"/>
<evidence type="ECO:0000256" key="3">
    <source>
        <dbReference type="ARBA" id="ARBA00023015"/>
    </source>
</evidence>
<accession>A0A3B0UWL0</accession>
<dbReference type="Gene3D" id="3.40.50.2300">
    <property type="match status" value="1"/>
</dbReference>
<dbReference type="Pfam" id="PF00072">
    <property type="entry name" value="Response_reg"/>
    <property type="match status" value="1"/>
</dbReference>
<dbReference type="CDD" id="cd00383">
    <property type="entry name" value="trans_reg_C"/>
    <property type="match status" value="1"/>
</dbReference>
<dbReference type="InterPro" id="IPR036388">
    <property type="entry name" value="WH-like_DNA-bd_sf"/>
</dbReference>
<dbReference type="PANTHER" id="PTHR48111:SF40">
    <property type="entry name" value="PHOSPHATE REGULON TRANSCRIPTIONAL REGULATORY PROTEIN PHOB"/>
    <property type="match status" value="1"/>
</dbReference>
<dbReference type="GO" id="GO:0005829">
    <property type="term" value="C:cytosol"/>
    <property type="evidence" value="ECO:0007669"/>
    <property type="project" value="TreeGrafter"/>
</dbReference>
<keyword evidence="1" id="KW-0597">Phosphoprotein</keyword>
<protein>
    <submittedName>
        <fullName evidence="8">Response regulator receiver:Transcriptional regulatory protein, C-terminal</fullName>
    </submittedName>
</protein>
<dbReference type="InterPro" id="IPR001789">
    <property type="entry name" value="Sig_transdc_resp-reg_receiver"/>
</dbReference>
<evidence type="ECO:0000313" key="8">
    <source>
        <dbReference type="EMBL" id="VAW29757.1"/>
    </source>
</evidence>
<evidence type="ECO:0000256" key="4">
    <source>
        <dbReference type="ARBA" id="ARBA00023125"/>
    </source>
</evidence>
<keyword evidence="4" id="KW-0238">DNA-binding</keyword>
<sequence length="242" mass="27681">MLILAAPMKNMQKENTDFGDYKILLVDDEEDIIEFLSYNLKKEGFEVLTALDGDEAVKIAKKELPHLILMDIMMPKMDGMTAVEQIRKIPALDNTFIVFLTARSEDYSQIAGFEAGADDYVTKPIKPKVLIKRIIALLRRSKIADKKNASIQRADIIIDPLRYVVLKGDKTIALPRKEFSVLYLLASKPNKVFRREEIFHEIWGDDVIVGSRTIDVHIRKIREKIGLDNIKTIKGVGYKFEE</sequence>
<evidence type="ECO:0000256" key="5">
    <source>
        <dbReference type="ARBA" id="ARBA00023163"/>
    </source>
</evidence>
<keyword evidence="2" id="KW-0902">Two-component regulatory system</keyword>
<evidence type="ECO:0000256" key="2">
    <source>
        <dbReference type="ARBA" id="ARBA00023012"/>
    </source>
</evidence>
<dbReference type="InterPro" id="IPR016032">
    <property type="entry name" value="Sig_transdc_resp-reg_C-effctor"/>
</dbReference>
<organism evidence="8">
    <name type="scientific">hydrothermal vent metagenome</name>
    <dbReference type="NCBI Taxonomy" id="652676"/>
    <lineage>
        <taxon>unclassified sequences</taxon>
        <taxon>metagenomes</taxon>
        <taxon>ecological metagenomes</taxon>
    </lineage>
</organism>
<keyword evidence="5" id="KW-0804">Transcription</keyword>
<dbReference type="Gene3D" id="1.10.10.10">
    <property type="entry name" value="Winged helix-like DNA-binding domain superfamily/Winged helix DNA-binding domain"/>
    <property type="match status" value="1"/>
</dbReference>
<keyword evidence="3" id="KW-0805">Transcription regulation</keyword>
<dbReference type="PROSITE" id="PS51755">
    <property type="entry name" value="OMPR_PHOB"/>
    <property type="match status" value="1"/>
</dbReference>
<dbReference type="InterPro" id="IPR011006">
    <property type="entry name" value="CheY-like_superfamily"/>
</dbReference>
<reference evidence="8" key="1">
    <citation type="submission" date="2018-06" db="EMBL/GenBank/DDBJ databases">
        <authorList>
            <person name="Zhirakovskaya E."/>
        </authorList>
    </citation>
    <scope>NUCLEOTIDE SEQUENCE</scope>
</reference>
<feature type="domain" description="OmpR/PhoB-type" evidence="7">
    <location>
        <begin position="148"/>
        <end position="242"/>
    </location>
</feature>